<gene>
    <name evidence="2" type="ORF">PPROV_000953900</name>
</gene>
<reference evidence="2" key="1">
    <citation type="submission" date="2020-10" db="EMBL/GenBank/DDBJ databases">
        <title>Unveiling of a novel bifunctional photoreceptor, Dualchrome1, isolated from a cosmopolitan green alga.</title>
        <authorList>
            <person name="Suzuki S."/>
            <person name="Kawachi M."/>
        </authorList>
    </citation>
    <scope>NUCLEOTIDE SEQUENCE</scope>
    <source>
        <strain evidence="2">NIES 2893</strain>
    </source>
</reference>
<evidence type="ECO:0000313" key="3">
    <source>
        <dbReference type="Proteomes" id="UP000660262"/>
    </source>
</evidence>
<name>A0A830HV35_9CHLO</name>
<dbReference type="AlphaFoldDB" id="A0A830HV35"/>
<comment type="caution">
    <text evidence="2">The sequence shown here is derived from an EMBL/GenBank/DDBJ whole genome shotgun (WGS) entry which is preliminary data.</text>
</comment>
<protein>
    <submittedName>
        <fullName evidence="2">Uncharacterized protein</fullName>
    </submittedName>
</protein>
<keyword evidence="3" id="KW-1185">Reference proteome</keyword>
<dbReference type="EMBL" id="BNJQ01000031">
    <property type="protein sequence ID" value="GHP10808.1"/>
    <property type="molecule type" value="Genomic_DNA"/>
</dbReference>
<sequence length="248" mass="26300">MTVMTVTMMKDALTPPPRTPPPRPRPYLGADMDMDDDAIDGGIPERSEESSGVPSQESEEETSEETLEFAMSNARKNSLEGLSPGAGLMTAQEQAEAAFADLINTSLDGADRNALTGAEITELSEGGRMDEGSKARKSGGLLADVVGLFEALGKGAHIVKQKDGRVPPSSSLLRSFLQDARRNVGGSVNISSITCDGVGTTAKVMVKNDATFDATKGDLYAKLLESAEKHEVELSFEKRIVLQPPASE</sequence>
<organism evidence="2 3">
    <name type="scientific">Pycnococcus provasolii</name>
    <dbReference type="NCBI Taxonomy" id="41880"/>
    <lineage>
        <taxon>Eukaryota</taxon>
        <taxon>Viridiplantae</taxon>
        <taxon>Chlorophyta</taxon>
        <taxon>Pseudoscourfieldiophyceae</taxon>
        <taxon>Pseudoscourfieldiales</taxon>
        <taxon>Pycnococcaceae</taxon>
        <taxon>Pycnococcus</taxon>
    </lineage>
</organism>
<accession>A0A830HV35</accession>
<evidence type="ECO:0000313" key="2">
    <source>
        <dbReference type="EMBL" id="GHP10808.1"/>
    </source>
</evidence>
<feature type="compositionally biased region" description="Acidic residues" evidence="1">
    <location>
        <begin position="57"/>
        <end position="67"/>
    </location>
</feature>
<feature type="compositionally biased region" description="Pro residues" evidence="1">
    <location>
        <begin position="14"/>
        <end position="25"/>
    </location>
</feature>
<evidence type="ECO:0000256" key="1">
    <source>
        <dbReference type="SAM" id="MobiDB-lite"/>
    </source>
</evidence>
<dbReference type="OrthoDB" id="567850at2759"/>
<feature type="region of interest" description="Disordered" evidence="1">
    <location>
        <begin position="1"/>
        <end position="69"/>
    </location>
</feature>
<dbReference type="Proteomes" id="UP000660262">
    <property type="component" value="Unassembled WGS sequence"/>
</dbReference>
<proteinExistence type="predicted"/>